<evidence type="ECO:0000256" key="1">
    <source>
        <dbReference type="ARBA" id="ARBA00022801"/>
    </source>
</evidence>
<evidence type="ECO:0000256" key="2">
    <source>
        <dbReference type="ARBA" id="ARBA00022963"/>
    </source>
</evidence>
<dbReference type="SUPFAM" id="SSF52151">
    <property type="entry name" value="FabD/lysophospholipase-like"/>
    <property type="match status" value="1"/>
</dbReference>
<evidence type="ECO:0000313" key="7">
    <source>
        <dbReference type="Proteomes" id="UP000285376"/>
    </source>
</evidence>
<feature type="short sequence motif" description="GXSXG" evidence="4">
    <location>
        <begin position="62"/>
        <end position="66"/>
    </location>
</feature>
<dbReference type="EMBL" id="QWLM01000028">
    <property type="protein sequence ID" value="RHW42993.1"/>
    <property type="molecule type" value="Genomic_DNA"/>
</dbReference>
<dbReference type="GO" id="GO:0016787">
    <property type="term" value="F:hydrolase activity"/>
    <property type="evidence" value="ECO:0007669"/>
    <property type="project" value="UniProtKB-UniRule"/>
</dbReference>
<feature type="active site" description="Nucleophile" evidence="4">
    <location>
        <position position="64"/>
    </location>
</feature>
<keyword evidence="1 4" id="KW-0378">Hydrolase</keyword>
<proteinExistence type="predicted"/>
<feature type="short sequence motif" description="DGA/G" evidence="4">
    <location>
        <begin position="187"/>
        <end position="189"/>
    </location>
</feature>
<dbReference type="PROSITE" id="PS51635">
    <property type="entry name" value="PNPLA"/>
    <property type="match status" value="1"/>
</dbReference>
<feature type="domain" description="PNPLA" evidence="5">
    <location>
        <begin position="29"/>
        <end position="200"/>
    </location>
</feature>
<dbReference type="PANTHER" id="PTHR14226:SF64">
    <property type="entry name" value="PNPLA DOMAIN-CONTAINING PROTEIN"/>
    <property type="match status" value="1"/>
</dbReference>
<dbReference type="RefSeq" id="WP_118915121.1">
    <property type="nucleotide sequence ID" value="NZ_CBCRVH010000028.1"/>
</dbReference>
<protein>
    <submittedName>
        <fullName evidence="6">Patatin family protein</fullName>
    </submittedName>
</protein>
<accession>A0A417YYY2</accession>
<dbReference type="GO" id="GO:0016042">
    <property type="term" value="P:lipid catabolic process"/>
    <property type="evidence" value="ECO:0007669"/>
    <property type="project" value="UniProtKB-UniRule"/>
</dbReference>
<comment type="caution">
    <text evidence="4">Lacks conserved residue(s) required for the propagation of feature annotation.</text>
</comment>
<name>A0A417YYY2_9MICO</name>
<dbReference type="InterPro" id="IPR002641">
    <property type="entry name" value="PNPLA_dom"/>
</dbReference>
<evidence type="ECO:0000313" key="6">
    <source>
        <dbReference type="EMBL" id="RHW42993.1"/>
    </source>
</evidence>
<dbReference type="PANTHER" id="PTHR14226">
    <property type="entry name" value="NEUROPATHY TARGET ESTERASE/SWISS CHEESE D.MELANOGASTER"/>
    <property type="match status" value="1"/>
</dbReference>
<gene>
    <name evidence="6" type="ORF">D1832_14650</name>
</gene>
<reference evidence="6 7" key="1">
    <citation type="submission" date="2018-08" db="EMBL/GenBank/DDBJ databases">
        <title>Whole genome sequence analysis of Dermacoccus abyssi bacteria isolated from Deep Mariana trench Micromonospora spp reveals genes involved in the environmental adaptation and production of secondary metabolites.</title>
        <authorList>
            <person name="Abdel-Mageed W.M."/>
            <person name="Lehri B."/>
            <person name="Nouioui I."/>
            <person name="Goodfellow I."/>
            <person name="Jaspars M."/>
            <person name="Karlyshev A."/>
        </authorList>
    </citation>
    <scope>NUCLEOTIDE SEQUENCE [LARGE SCALE GENOMIC DNA]</scope>
    <source>
        <strain evidence="6 7">MT1.1</strain>
    </source>
</reference>
<dbReference type="Pfam" id="PF01734">
    <property type="entry name" value="Patatin"/>
    <property type="match status" value="1"/>
</dbReference>
<keyword evidence="2 4" id="KW-0442">Lipid degradation</keyword>
<dbReference type="InterPro" id="IPR050301">
    <property type="entry name" value="NTE"/>
</dbReference>
<dbReference type="Gene3D" id="3.40.1090.10">
    <property type="entry name" value="Cytosolic phospholipase A2 catalytic domain"/>
    <property type="match status" value="2"/>
</dbReference>
<feature type="active site" description="Proton acceptor" evidence="4">
    <location>
        <position position="187"/>
    </location>
</feature>
<keyword evidence="3 4" id="KW-0443">Lipid metabolism</keyword>
<dbReference type="AlphaFoldDB" id="A0A417YYY2"/>
<evidence type="ECO:0000256" key="3">
    <source>
        <dbReference type="ARBA" id="ARBA00023098"/>
    </source>
</evidence>
<dbReference type="InterPro" id="IPR016035">
    <property type="entry name" value="Acyl_Trfase/lysoPLipase"/>
</dbReference>
<organism evidence="6 7">
    <name type="scientific">Dermacoccus abyssi</name>
    <dbReference type="NCBI Taxonomy" id="322596"/>
    <lineage>
        <taxon>Bacteria</taxon>
        <taxon>Bacillati</taxon>
        <taxon>Actinomycetota</taxon>
        <taxon>Actinomycetes</taxon>
        <taxon>Micrococcales</taxon>
        <taxon>Dermacoccaceae</taxon>
        <taxon>Dermacoccus</taxon>
    </lineage>
</organism>
<comment type="caution">
    <text evidence="6">The sequence shown here is derived from an EMBL/GenBank/DDBJ whole genome shotgun (WGS) entry which is preliminary data.</text>
</comment>
<evidence type="ECO:0000259" key="5">
    <source>
        <dbReference type="PROSITE" id="PS51635"/>
    </source>
</evidence>
<evidence type="ECO:0000256" key="4">
    <source>
        <dbReference type="PROSITE-ProRule" id="PRU01161"/>
    </source>
</evidence>
<sequence length="320" mass="34581">MHDVLDLLRRRLAAGSTPGSRDDDARLAVVLEGGSSRAAYGGGMVAEMEERDLLPAVDAVYGTSAGALSGAWLVCGRARANIHGWWAPESMNATIRPRNALRGKPVVDTDVIVYDLYENVTPMGFEEILASDVEYHPIATAAATGESVDLANTIRDKASLQNAMRATARLPVLGGPPVEIDGELYIDGGISENVPIETALEQGATHVLVLRTKAPSLEISPDKRIERQLVARWMTRHAPGSAGAWKRRAERKVELESLMYDDPRILQVSPPADVARISVVGRAEDVQRRAVEDGRRIMADLLDEADIARSSTSEASHGPH</sequence>
<dbReference type="Proteomes" id="UP000285376">
    <property type="component" value="Unassembled WGS sequence"/>
</dbReference>